<name>A0A919SS79_9ACTN</name>
<feature type="coiled-coil region" evidence="1">
    <location>
        <begin position="181"/>
        <end position="208"/>
    </location>
</feature>
<evidence type="ECO:0000313" key="3">
    <source>
        <dbReference type="EMBL" id="GIM76979.1"/>
    </source>
</evidence>
<protein>
    <recommendedName>
        <fullName evidence="5">Lipoprotein</fullName>
    </recommendedName>
</protein>
<reference evidence="3" key="1">
    <citation type="submission" date="2021-03" db="EMBL/GenBank/DDBJ databases">
        <title>Whole genome shotgun sequence of Actinoplanes consettensis NBRC 14913.</title>
        <authorList>
            <person name="Komaki H."/>
            <person name="Tamura T."/>
        </authorList>
    </citation>
    <scope>NUCLEOTIDE SEQUENCE</scope>
    <source>
        <strain evidence="3">NBRC 14913</strain>
    </source>
</reference>
<comment type="caution">
    <text evidence="3">The sequence shown here is derived from an EMBL/GenBank/DDBJ whole genome shotgun (WGS) entry which is preliminary data.</text>
</comment>
<gene>
    <name evidence="3" type="ORF">Aco04nite_53080</name>
</gene>
<dbReference type="AlphaFoldDB" id="A0A919SS79"/>
<proteinExistence type="predicted"/>
<keyword evidence="1" id="KW-0175">Coiled coil</keyword>
<evidence type="ECO:0000256" key="1">
    <source>
        <dbReference type="SAM" id="Coils"/>
    </source>
</evidence>
<organism evidence="3 4">
    <name type="scientific">Winogradskya consettensis</name>
    <dbReference type="NCBI Taxonomy" id="113560"/>
    <lineage>
        <taxon>Bacteria</taxon>
        <taxon>Bacillati</taxon>
        <taxon>Actinomycetota</taxon>
        <taxon>Actinomycetes</taxon>
        <taxon>Micromonosporales</taxon>
        <taxon>Micromonosporaceae</taxon>
        <taxon>Winogradskya</taxon>
    </lineage>
</organism>
<feature type="chain" id="PRO_5039101733" description="Lipoprotein" evidence="2">
    <location>
        <begin position="24"/>
        <end position="262"/>
    </location>
</feature>
<evidence type="ECO:0008006" key="5">
    <source>
        <dbReference type="Google" id="ProtNLM"/>
    </source>
</evidence>
<feature type="signal peptide" evidence="2">
    <location>
        <begin position="1"/>
        <end position="23"/>
    </location>
</feature>
<evidence type="ECO:0000313" key="4">
    <source>
        <dbReference type="Proteomes" id="UP000680865"/>
    </source>
</evidence>
<dbReference type="Proteomes" id="UP000680865">
    <property type="component" value="Unassembled WGS sequence"/>
</dbReference>
<dbReference type="RefSeq" id="WP_212999946.1">
    <property type="nucleotide sequence ID" value="NZ_BOQP01000029.1"/>
</dbReference>
<keyword evidence="4" id="KW-1185">Reference proteome</keyword>
<sequence>MRRARRIASTAVVAAIAVTGLSACQQSPDVAAYVGKQSISEDRVEKILDQVRDDLTEARSKAAATGEAGGASAGAVSPLVMPIKQQDVVNTLLSIDVLSKAAQAHGVQAAAEPTVDQVAQSRSYSATWEYTKLYTQTFQLRAALQSKVTPATLTDADLRDVYKRLIAGGAADPSTPYDQFASQLSADNKKLLETYVAMRNELQDIAADAKVKLNPRYGNQQVTLLSAQSADGKDVPLVVVSFAGNADEAPYVTDVSAVTTLG</sequence>
<evidence type="ECO:0000256" key="2">
    <source>
        <dbReference type="SAM" id="SignalP"/>
    </source>
</evidence>
<dbReference type="PROSITE" id="PS51257">
    <property type="entry name" value="PROKAR_LIPOPROTEIN"/>
    <property type="match status" value="1"/>
</dbReference>
<dbReference type="EMBL" id="BOQP01000029">
    <property type="protein sequence ID" value="GIM76979.1"/>
    <property type="molecule type" value="Genomic_DNA"/>
</dbReference>
<keyword evidence="2" id="KW-0732">Signal</keyword>
<accession>A0A919SS79</accession>